<keyword evidence="8" id="KW-0472">Membrane</keyword>
<evidence type="ECO:0000313" key="11">
    <source>
        <dbReference type="Proteomes" id="UP000019140"/>
    </source>
</evidence>
<name>W4MDU1_9BACT</name>
<keyword evidence="3" id="KW-0410">Iron transport</keyword>
<evidence type="ECO:0000259" key="9">
    <source>
        <dbReference type="PROSITE" id="PS50893"/>
    </source>
</evidence>
<dbReference type="GO" id="GO:0043190">
    <property type="term" value="C:ATP-binding cassette (ABC) transporter complex"/>
    <property type="evidence" value="ECO:0007669"/>
    <property type="project" value="InterPro"/>
</dbReference>
<dbReference type="Pfam" id="PF08402">
    <property type="entry name" value="TOBE_2"/>
    <property type="match status" value="1"/>
</dbReference>
<accession>W4MDU1</accession>
<sequence>MTPVLSLQGISKAFEPNVPVLRDVNLQVDSGTVVCLLGPSGCGKTTLLRLIAGFEEPTEGELYIIKRPVSRPGLMVPPEKRHIGMVFQDYALFPHMTITQNIQFGLFRWPSAWRRTRLAEMLSLVGLDGMEKRYPHELSGGQQQRVALARALAPNPQLLLLDEPFSNLDVNLRRQLRDEMRAILSTAEITTVLVTHDQEEALSLADRLAVIDQGQIAQYAAPDEVLQQPSTRFVAKFLGLGHFLAGDVHPHCIATELGNIPHHADISLVNGERRVDVLVRPESVQLCGHHDGTPAQVVRSSFRGTRKLYTLRLPSGAQLCGLFSQEIALHAGEQIRVSWHPEQMVTFSGNHAQETQALEQAIAK</sequence>
<dbReference type="PATRIC" id="fig|1429439.4.peg.1022"/>
<dbReference type="SMART" id="SM00382">
    <property type="entry name" value="AAA"/>
    <property type="match status" value="1"/>
</dbReference>
<dbReference type="PANTHER" id="PTHR42781">
    <property type="entry name" value="SPERMIDINE/PUTRESCINE IMPORT ATP-BINDING PROTEIN POTA"/>
    <property type="match status" value="1"/>
</dbReference>
<dbReference type="GO" id="GO:0016887">
    <property type="term" value="F:ATP hydrolysis activity"/>
    <property type="evidence" value="ECO:0007669"/>
    <property type="project" value="InterPro"/>
</dbReference>
<evidence type="ECO:0000256" key="4">
    <source>
        <dbReference type="ARBA" id="ARBA00022741"/>
    </source>
</evidence>
<keyword evidence="6" id="KW-0408">Iron</keyword>
<dbReference type="InterPro" id="IPR017871">
    <property type="entry name" value="ABC_transporter-like_CS"/>
</dbReference>
<keyword evidence="11" id="KW-1185">Reference proteome</keyword>
<dbReference type="InterPro" id="IPR008995">
    <property type="entry name" value="Mo/tungstate-bd_C_term_dom"/>
</dbReference>
<keyword evidence="7" id="KW-0406">Ion transport</keyword>
<keyword evidence="1" id="KW-0813">Transport</keyword>
<comment type="caution">
    <text evidence="10">The sequence shown here is derived from an EMBL/GenBank/DDBJ whole genome shotgun (WGS) entry which is preliminary data.</text>
</comment>
<dbReference type="PANTHER" id="PTHR42781:SF4">
    <property type="entry name" value="SPERMIDINE_PUTRESCINE IMPORT ATP-BINDING PROTEIN POTA"/>
    <property type="match status" value="1"/>
</dbReference>
<feature type="domain" description="ABC transporter" evidence="9">
    <location>
        <begin position="5"/>
        <end position="238"/>
    </location>
</feature>
<evidence type="ECO:0000256" key="7">
    <source>
        <dbReference type="ARBA" id="ARBA00023065"/>
    </source>
</evidence>
<dbReference type="Pfam" id="PF00005">
    <property type="entry name" value="ABC_tran"/>
    <property type="match status" value="1"/>
</dbReference>
<dbReference type="Gene3D" id="3.40.50.300">
    <property type="entry name" value="P-loop containing nucleotide triphosphate hydrolases"/>
    <property type="match status" value="1"/>
</dbReference>
<dbReference type="FunFam" id="3.40.50.300:FF:000425">
    <property type="entry name" value="Probable ABC transporter, ATP-binding subunit"/>
    <property type="match status" value="1"/>
</dbReference>
<gene>
    <name evidence="10" type="ORF">ETSY2_05985</name>
</gene>
<dbReference type="AlphaFoldDB" id="W4MDU1"/>
<dbReference type="InterPro" id="IPR013611">
    <property type="entry name" value="Transp-assoc_OB_typ2"/>
</dbReference>
<evidence type="ECO:0000256" key="6">
    <source>
        <dbReference type="ARBA" id="ARBA00023004"/>
    </source>
</evidence>
<evidence type="ECO:0000256" key="8">
    <source>
        <dbReference type="ARBA" id="ARBA00023136"/>
    </source>
</evidence>
<dbReference type="InterPro" id="IPR050093">
    <property type="entry name" value="ABC_SmlMolc_Importer"/>
</dbReference>
<dbReference type="InterPro" id="IPR015853">
    <property type="entry name" value="ABC_transpr_FbpC"/>
</dbReference>
<evidence type="ECO:0000256" key="5">
    <source>
        <dbReference type="ARBA" id="ARBA00022840"/>
    </source>
</evidence>
<evidence type="ECO:0000256" key="1">
    <source>
        <dbReference type="ARBA" id="ARBA00022448"/>
    </source>
</evidence>
<keyword evidence="2" id="KW-1003">Cell membrane</keyword>
<dbReference type="PROSITE" id="PS00211">
    <property type="entry name" value="ABC_TRANSPORTER_1"/>
    <property type="match status" value="1"/>
</dbReference>
<dbReference type="SUPFAM" id="SSF52540">
    <property type="entry name" value="P-loop containing nucleoside triphosphate hydrolases"/>
    <property type="match status" value="1"/>
</dbReference>
<dbReference type="InterPro" id="IPR003593">
    <property type="entry name" value="AAA+_ATPase"/>
</dbReference>
<organism evidence="10 11">
    <name type="scientific">Candidatus Entotheonella gemina</name>
    <dbReference type="NCBI Taxonomy" id="1429439"/>
    <lineage>
        <taxon>Bacteria</taxon>
        <taxon>Pseudomonadati</taxon>
        <taxon>Nitrospinota/Tectimicrobiota group</taxon>
        <taxon>Candidatus Tectimicrobiota</taxon>
        <taxon>Candidatus Entotheonellia</taxon>
        <taxon>Candidatus Entotheonellales</taxon>
        <taxon>Candidatus Entotheonellaceae</taxon>
        <taxon>Candidatus Entotheonella</taxon>
    </lineage>
</organism>
<keyword evidence="4" id="KW-0547">Nucleotide-binding</keyword>
<dbReference type="CDD" id="cd03259">
    <property type="entry name" value="ABC_Carb_Solutes_like"/>
    <property type="match status" value="1"/>
</dbReference>
<dbReference type="SUPFAM" id="SSF50331">
    <property type="entry name" value="MOP-like"/>
    <property type="match status" value="1"/>
</dbReference>
<evidence type="ECO:0000313" key="10">
    <source>
        <dbReference type="EMBL" id="ETX08340.1"/>
    </source>
</evidence>
<dbReference type="GO" id="GO:0015697">
    <property type="term" value="P:quaternary ammonium group transport"/>
    <property type="evidence" value="ECO:0007669"/>
    <property type="project" value="UniProtKB-ARBA"/>
</dbReference>
<dbReference type="InterPro" id="IPR027417">
    <property type="entry name" value="P-loop_NTPase"/>
</dbReference>
<reference evidence="10 11" key="1">
    <citation type="journal article" date="2014" name="Nature">
        <title>An environmental bacterial taxon with a large and distinct metabolic repertoire.</title>
        <authorList>
            <person name="Wilson M.C."/>
            <person name="Mori T."/>
            <person name="Ruckert C."/>
            <person name="Uria A.R."/>
            <person name="Helf M.J."/>
            <person name="Takada K."/>
            <person name="Gernert C."/>
            <person name="Steffens U.A."/>
            <person name="Heycke N."/>
            <person name="Schmitt S."/>
            <person name="Rinke C."/>
            <person name="Helfrich E.J."/>
            <person name="Brachmann A.O."/>
            <person name="Gurgui C."/>
            <person name="Wakimoto T."/>
            <person name="Kracht M."/>
            <person name="Crusemann M."/>
            <person name="Hentschel U."/>
            <person name="Abe I."/>
            <person name="Matsunaga S."/>
            <person name="Kalinowski J."/>
            <person name="Takeyama H."/>
            <person name="Piel J."/>
        </authorList>
    </citation>
    <scope>NUCLEOTIDE SEQUENCE [LARGE SCALE GENOMIC DNA]</scope>
    <source>
        <strain evidence="11">TSY2</strain>
    </source>
</reference>
<dbReference type="GO" id="GO:0015408">
    <property type="term" value="F:ABC-type ferric iron transporter activity"/>
    <property type="evidence" value="ECO:0007669"/>
    <property type="project" value="InterPro"/>
</dbReference>
<proteinExistence type="predicted"/>
<protein>
    <recommendedName>
        <fullName evidence="9">ABC transporter domain-containing protein</fullName>
    </recommendedName>
</protein>
<evidence type="ECO:0000256" key="3">
    <source>
        <dbReference type="ARBA" id="ARBA00022496"/>
    </source>
</evidence>
<dbReference type="PROSITE" id="PS50893">
    <property type="entry name" value="ABC_TRANSPORTER_2"/>
    <property type="match status" value="1"/>
</dbReference>
<dbReference type="InterPro" id="IPR003439">
    <property type="entry name" value="ABC_transporter-like_ATP-bd"/>
</dbReference>
<keyword evidence="5" id="KW-0067">ATP-binding</keyword>
<dbReference type="Proteomes" id="UP000019140">
    <property type="component" value="Unassembled WGS sequence"/>
</dbReference>
<dbReference type="HOGENOM" id="CLU_000604_1_1_7"/>
<dbReference type="EMBL" id="AZHX01000243">
    <property type="protein sequence ID" value="ETX08340.1"/>
    <property type="molecule type" value="Genomic_DNA"/>
</dbReference>
<dbReference type="GO" id="GO:0005524">
    <property type="term" value="F:ATP binding"/>
    <property type="evidence" value="ECO:0007669"/>
    <property type="project" value="UniProtKB-KW"/>
</dbReference>
<evidence type="ECO:0000256" key="2">
    <source>
        <dbReference type="ARBA" id="ARBA00022475"/>
    </source>
</evidence>